<name>A0A1Y3BR12_EURMA</name>
<dbReference type="Pfam" id="PF10277">
    <property type="entry name" value="Frag1"/>
    <property type="match status" value="1"/>
</dbReference>
<comment type="caution">
    <text evidence="3">The sequence shown here is derived from an EMBL/GenBank/DDBJ whole genome shotgun (WGS) entry which is preliminary data.</text>
</comment>
<keyword evidence="1" id="KW-1133">Transmembrane helix</keyword>
<keyword evidence="1" id="KW-0812">Transmembrane</keyword>
<protein>
    <recommendedName>
        <fullName evidence="2">CWH43-like N-terminal domain-containing protein</fullName>
    </recommendedName>
</protein>
<keyword evidence="4" id="KW-1185">Reference proteome</keyword>
<dbReference type="EMBL" id="MUJZ01008088">
    <property type="protein sequence ID" value="OTF82517.1"/>
    <property type="molecule type" value="Genomic_DNA"/>
</dbReference>
<evidence type="ECO:0000313" key="3">
    <source>
        <dbReference type="EMBL" id="OTF82517.1"/>
    </source>
</evidence>
<feature type="transmembrane region" description="Helical" evidence="1">
    <location>
        <begin position="150"/>
        <end position="183"/>
    </location>
</feature>
<dbReference type="AlphaFoldDB" id="A0A1Y3BR12"/>
<organism evidence="3 4">
    <name type="scientific">Euroglyphus maynei</name>
    <name type="common">Mayne's house dust mite</name>
    <dbReference type="NCBI Taxonomy" id="6958"/>
    <lineage>
        <taxon>Eukaryota</taxon>
        <taxon>Metazoa</taxon>
        <taxon>Ecdysozoa</taxon>
        <taxon>Arthropoda</taxon>
        <taxon>Chelicerata</taxon>
        <taxon>Arachnida</taxon>
        <taxon>Acari</taxon>
        <taxon>Acariformes</taxon>
        <taxon>Sarcoptiformes</taxon>
        <taxon>Astigmata</taxon>
        <taxon>Psoroptidia</taxon>
        <taxon>Analgoidea</taxon>
        <taxon>Pyroglyphidae</taxon>
        <taxon>Pyroglyphinae</taxon>
        <taxon>Euroglyphus</taxon>
    </lineage>
</organism>
<evidence type="ECO:0000259" key="2">
    <source>
        <dbReference type="Pfam" id="PF10277"/>
    </source>
</evidence>
<evidence type="ECO:0000256" key="1">
    <source>
        <dbReference type="SAM" id="Phobius"/>
    </source>
</evidence>
<feature type="transmembrane region" description="Helical" evidence="1">
    <location>
        <begin position="86"/>
        <end position="105"/>
    </location>
</feature>
<dbReference type="OrthoDB" id="6498468at2759"/>
<evidence type="ECO:0000313" key="4">
    <source>
        <dbReference type="Proteomes" id="UP000194236"/>
    </source>
</evidence>
<proteinExistence type="predicted"/>
<dbReference type="InterPro" id="IPR019402">
    <property type="entry name" value="CWH43_N"/>
</dbReference>
<sequence>MIFISYLITSFVRGYPLLWLVSDVGAASPVAGYFSQSLDIISVLFSFTVYLRSKQVEYYIKKIIPRSNNRKVNNPQMIRILHDKNYQSFICAVLSSIGFMILGNFNSYDHILEHGVGCFFMFTTIPFLLSQKFIADKLYECDRIESRPVTLTIIAYTIAIGWPITAAIFFCSLLLHGSLFYWFDTNLRLDWPSDAPSFQLFRLGIISEWLVIINYSPTFFILSNRMKSFQHWNRIVY</sequence>
<keyword evidence="1" id="KW-0472">Membrane</keyword>
<feature type="transmembrane region" description="Helical" evidence="1">
    <location>
        <begin position="30"/>
        <end position="51"/>
    </location>
</feature>
<feature type="transmembrane region" description="Helical" evidence="1">
    <location>
        <begin position="111"/>
        <end position="129"/>
    </location>
</feature>
<feature type="domain" description="CWH43-like N-terminal" evidence="2">
    <location>
        <begin position="19"/>
        <end position="213"/>
    </location>
</feature>
<accession>A0A1Y3BR12</accession>
<reference evidence="3 4" key="1">
    <citation type="submission" date="2017-03" db="EMBL/GenBank/DDBJ databases">
        <title>Genome Survey of Euroglyphus maynei.</title>
        <authorList>
            <person name="Arlian L.G."/>
            <person name="Morgan M.S."/>
            <person name="Rider S.D."/>
        </authorList>
    </citation>
    <scope>NUCLEOTIDE SEQUENCE [LARGE SCALE GENOMIC DNA]</scope>
    <source>
        <strain evidence="3">Arlian Lab</strain>
        <tissue evidence="3">Whole body</tissue>
    </source>
</reference>
<dbReference type="Proteomes" id="UP000194236">
    <property type="component" value="Unassembled WGS sequence"/>
</dbReference>
<gene>
    <name evidence="3" type="ORF">BLA29_001606</name>
</gene>
<feature type="transmembrane region" description="Helical" evidence="1">
    <location>
        <begin position="203"/>
        <end position="222"/>
    </location>
</feature>